<dbReference type="EMBL" id="MCFF01000067">
    <property type="protein sequence ID" value="ORY99619.1"/>
    <property type="molecule type" value="Genomic_DNA"/>
</dbReference>
<organism evidence="3 4">
    <name type="scientific">Lobosporangium transversale</name>
    <dbReference type="NCBI Taxonomy" id="64571"/>
    <lineage>
        <taxon>Eukaryota</taxon>
        <taxon>Fungi</taxon>
        <taxon>Fungi incertae sedis</taxon>
        <taxon>Mucoromycota</taxon>
        <taxon>Mortierellomycotina</taxon>
        <taxon>Mortierellomycetes</taxon>
        <taxon>Mortierellales</taxon>
        <taxon>Mortierellaceae</taxon>
        <taxon>Lobosporangium</taxon>
    </lineage>
</organism>
<sequence length="323" mass="36933">MRHTKFSCFFSRSLLGSALLTLIILSFSSSAFGFNNDNNNRYNSASPYWKRSPQEPQARRPHSPYTEPNIPPSSDEQFQNDSGDASGTDPASPAVGSAYKRRSLFPHINYDMIVELKQQLTNQQQPSSEKEDHHVSPSGTVASIGEPEINEKTPLEEDLDFWGQDEERTLVDAHYPSIDLFDAEDEELFELGEDGILRAVTRGDGDGDEVENGDEDERHRRNRINISLTGSIHDEDEERHDQVWMVDEWEEELEGDMDELMDWVDDNEDLINHLPKPKSEKPLSAMVMGSQRPRDRESLINSALRDEDEASPFQRLFSESWLF</sequence>
<feature type="region of interest" description="Disordered" evidence="1">
    <location>
        <begin position="121"/>
        <end position="150"/>
    </location>
</feature>
<evidence type="ECO:0000256" key="1">
    <source>
        <dbReference type="SAM" id="MobiDB-lite"/>
    </source>
</evidence>
<comment type="caution">
    <text evidence="3">The sequence shown here is derived from an EMBL/GenBank/DDBJ whole genome shotgun (WGS) entry which is preliminary data.</text>
</comment>
<name>A0A1Y2G8T4_9FUNG</name>
<evidence type="ECO:0000313" key="4">
    <source>
        <dbReference type="Proteomes" id="UP000193648"/>
    </source>
</evidence>
<feature type="region of interest" description="Disordered" evidence="1">
    <location>
        <begin position="45"/>
        <end position="96"/>
    </location>
</feature>
<protein>
    <submittedName>
        <fullName evidence="3">Uncharacterized protein</fullName>
    </submittedName>
</protein>
<feature type="region of interest" description="Disordered" evidence="1">
    <location>
        <begin position="274"/>
        <end position="294"/>
    </location>
</feature>
<dbReference type="GeneID" id="33571089"/>
<dbReference type="AlphaFoldDB" id="A0A1Y2G8T4"/>
<evidence type="ECO:0000256" key="2">
    <source>
        <dbReference type="SAM" id="SignalP"/>
    </source>
</evidence>
<dbReference type="OrthoDB" id="2427330at2759"/>
<dbReference type="RefSeq" id="XP_021875914.1">
    <property type="nucleotide sequence ID" value="XM_022029246.1"/>
</dbReference>
<accession>A0A1Y2G8T4</accession>
<keyword evidence="4" id="KW-1185">Reference proteome</keyword>
<feature type="chain" id="PRO_5012350135" evidence="2">
    <location>
        <begin position="34"/>
        <end position="323"/>
    </location>
</feature>
<feature type="signal peptide" evidence="2">
    <location>
        <begin position="1"/>
        <end position="33"/>
    </location>
</feature>
<proteinExistence type="predicted"/>
<gene>
    <name evidence="3" type="ORF">BCR41DRAFT_401751</name>
</gene>
<feature type="compositionally biased region" description="Polar residues" evidence="1">
    <location>
        <begin position="72"/>
        <end position="85"/>
    </location>
</feature>
<reference evidence="3 4" key="1">
    <citation type="submission" date="2016-07" db="EMBL/GenBank/DDBJ databases">
        <title>Pervasive Adenine N6-methylation of Active Genes in Fungi.</title>
        <authorList>
            <consortium name="DOE Joint Genome Institute"/>
            <person name="Mondo S.J."/>
            <person name="Dannebaum R.O."/>
            <person name="Kuo R.C."/>
            <person name="Labutti K."/>
            <person name="Haridas S."/>
            <person name="Kuo A."/>
            <person name="Salamov A."/>
            <person name="Ahrendt S.R."/>
            <person name="Lipzen A."/>
            <person name="Sullivan W."/>
            <person name="Andreopoulos W.B."/>
            <person name="Clum A."/>
            <person name="Lindquist E."/>
            <person name="Daum C."/>
            <person name="Ramamoorthy G.K."/>
            <person name="Gryganskyi A."/>
            <person name="Culley D."/>
            <person name="Magnuson J.K."/>
            <person name="James T.Y."/>
            <person name="O'Malley M.A."/>
            <person name="Stajich J.E."/>
            <person name="Spatafora J.W."/>
            <person name="Visel A."/>
            <person name="Grigoriev I.V."/>
        </authorList>
    </citation>
    <scope>NUCLEOTIDE SEQUENCE [LARGE SCALE GENOMIC DNA]</scope>
    <source>
        <strain evidence="3 4">NRRL 3116</strain>
    </source>
</reference>
<dbReference type="Proteomes" id="UP000193648">
    <property type="component" value="Unassembled WGS sequence"/>
</dbReference>
<keyword evidence="2" id="KW-0732">Signal</keyword>
<evidence type="ECO:0000313" key="3">
    <source>
        <dbReference type="EMBL" id="ORY99619.1"/>
    </source>
</evidence>
<dbReference type="InParanoid" id="A0A1Y2G8T4"/>